<dbReference type="AlphaFoldDB" id="A0A0A8ZC35"/>
<dbReference type="EMBL" id="GBRH01262667">
    <property type="protein sequence ID" value="JAD35228.1"/>
    <property type="molecule type" value="Transcribed_RNA"/>
</dbReference>
<accession>A0A0A8ZC35</accession>
<evidence type="ECO:0000313" key="2">
    <source>
        <dbReference type="EMBL" id="JAD35228.1"/>
    </source>
</evidence>
<reference evidence="2" key="1">
    <citation type="submission" date="2014-09" db="EMBL/GenBank/DDBJ databases">
        <authorList>
            <person name="Magalhaes I.L.F."/>
            <person name="Oliveira U."/>
            <person name="Santos F.R."/>
            <person name="Vidigal T.H.D.A."/>
            <person name="Brescovit A.D."/>
            <person name="Santos A.J."/>
        </authorList>
    </citation>
    <scope>NUCLEOTIDE SEQUENCE</scope>
    <source>
        <tissue evidence="2">Shoot tissue taken approximately 20 cm above the soil surface</tissue>
    </source>
</reference>
<name>A0A0A8ZC35_ARUDO</name>
<feature type="region of interest" description="Disordered" evidence="1">
    <location>
        <begin position="20"/>
        <end position="51"/>
    </location>
</feature>
<organism evidence="2">
    <name type="scientific">Arundo donax</name>
    <name type="common">Giant reed</name>
    <name type="synonym">Donax arundinaceus</name>
    <dbReference type="NCBI Taxonomy" id="35708"/>
    <lineage>
        <taxon>Eukaryota</taxon>
        <taxon>Viridiplantae</taxon>
        <taxon>Streptophyta</taxon>
        <taxon>Embryophyta</taxon>
        <taxon>Tracheophyta</taxon>
        <taxon>Spermatophyta</taxon>
        <taxon>Magnoliopsida</taxon>
        <taxon>Liliopsida</taxon>
        <taxon>Poales</taxon>
        <taxon>Poaceae</taxon>
        <taxon>PACMAD clade</taxon>
        <taxon>Arundinoideae</taxon>
        <taxon>Arundineae</taxon>
        <taxon>Arundo</taxon>
    </lineage>
</organism>
<protein>
    <submittedName>
        <fullName evidence="2">Uncharacterized protein</fullName>
    </submittedName>
</protein>
<proteinExistence type="predicted"/>
<evidence type="ECO:0000256" key="1">
    <source>
        <dbReference type="SAM" id="MobiDB-lite"/>
    </source>
</evidence>
<reference evidence="2" key="2">
    <citation type="journal article" date="2015" name="Data Brief">
        <title>Shoot transcriptome of the giant reed, Arundo donax.</title>
        <authorList>
            <person name="Barrero R.A."/>
            <person name="Guerrero F.D."/>
            <person name="Moolhuijzen P."/>
            <person name="Goolsby J.A."/>
            <person name="Tidwell J."/>
            <person name="Bellgard S.E."/>
            <person name="Bellgard M.I."/>
        </authorList>
    </citation>
    <scope>NUCLEOTIDE SEQUENCE</scope>
    <source>
        <tissue evidence="2">Shoot tissue taken approximately 20 cm above the soil surface</tissue>
    </source>
</reference>
<feature type="compositionally biased region" description="Polar residues" evidence="1">
    <location>
        <begin position="41"/>
        <end position="51"/>
    </location>
</feature>
<sequence>MSRPGLRAGLLICTSTTWPRSSVRDSSSLSMAESLRPIPLNKSTSSTASNS</sequence>